<evidence type="ECO:0000313" key="2">
    <source>
        <dbReference type="Proteomes" id="UP000070444"/>
    </source>
</evidence>
<evidence type="ECO:0000313" key="1">
    <source>
        <dbReference type="EMBL" id="KXN71767.1"/>
    </source>
</evidence>
<keyword evidence="2" id="KW-1185">Reference proteome</keyword>
<dbReference type="EMBL" id="KQ964467">
    <property type="protein sequence ID" value="KXN71767.1"/>
    <property type="molecule type" value="Genomic_DNA"/>
</dbReference>
<dbReference type="Proteomes" id="UP000070444">
    <property type="component" value="Unassembled WGS sequence"/>
</dbReference>
<gene>
    <name evidence="1" type="ORF">CONCODRAFT_5476</name>
</gene>
<dbReference type="NCBIfam" id="NF041646">
    <property type="entry name" value="VC0807_fam"/>
    <property type="match status" value="1"/>
</dbReference>
<proteinExistence type="predicted"/>
<dbReference type="AlphaFoldDB" id="A0A137P9T4"/>
<accession>A0A137P9T4</accession>
<reference evidence="1 2" key="1">
    <citation type="journal article" date="2015" name="Genome Biol. Evol.">
        <title>Phylogenomic analyses indicate that early fungi evolved digesting cell walls of algal ancestors of land plants.</title>
        <authorList>
            <person name="Chang Y."/>
            <person name="Wang S."/>
            <person name="Sekimoto S."/>
            <person name="Aerts A.L."/>
            <person name="Choi C."/>
            <person name="Clum A."/>
            <person name="LaButti K.M."/>
            <person name="Lindquist E.A."/>
            <person name="Yee Ngan C."/>
            <person name="Ohm R.A."/>
            <person name="Salamov A.A."/>
            <person name="Grigoriev I.V."/>
            <person name="Spatafora J.W."/>
            <person name="Berbee M.L."/>
        </authorList>
    </citation>
    <scope>NUCLEOTIDE SEQUENCE [LARGE SCALE GENOMIC DNA]</scope>
    <source>
        <strain evidence="1 2">NRRL 28638</strain>
    </source>
</reference>
<name>A0A137P9T4_CONC2</name>
<sequence>MIASKNSFIHYLKLFVFYLQQIGLEILFPNIIYLILKPVIGDIYAALYMPVPNVVSILLTLIFYRLVEVLSILILLFYLAGSLATYFLNDPLLSQLASCIINITIGLAFLLTEWFAPKPLAFYFGRPWFTKNQKELILWWNSRWGSTNFRTELKWNSYVWGVGFIILGSVSLVLLYTLELDLAVVVVLVFTLVGFAGMGCFTYFYAGVWRRRELRAETAKNEGDFEELPSNEVVLK</sequence>
<organism evidence="1 2">
    <name type="scientific">Conidiobolus coronatus (strain ATCC 28846 / CBS 209.66 / NRRL 28638)</name>
    <name type="common">Delacroixia coronata</name>
    <dbReference type="NCBI Taxonomy" id="796925"/>
    <lineage>
        <taxon>Eukaryota</taxon>
        <taxon>Fungi</taxon>
        <taxon>Fungi incertae sedis</taxon>
        <taxon>Zoopagomycota</taxon>
        <taxon>Entomophthoromycotina</taxon>
        <taxon>Entomophthoromycetes</taxon>
        <taxon>Entomophthorales</taxon>
        <taxon>Ancylistaceae</taxon>
        <taxon>Conidiobolus</taxon>
    </lineage>
</organism>
<protein>
    <submittedName>
        <fullName evidence="1">Uncharacterized protein</fullName>
    </submittedName>
</protein>